<dbReference type="InterPro" id="IPR000719">
    <property type="entry name" value="Prot_kinase_dom"/>
</dbReference>
<keyword evidence="8" id="KW-0812">Transmembrane</keyword>
<protein>
    <recommendedName>
        <fullName evidence="1">non-specific serine/threonine protein kinase</fullName>
        <ecNumber evidence="1">2.7.11.1</ecNumber>
    </recommendedName>
</protein>
<evidence type="ECO:0000259" key="9">
    <source>
        <dbReference type="PROSITE" id="PS50011"/>
    </source>
</evidence>
<dbReference type="PANTHER" id="PTHR43289:SF6">
    <property type="entry name" value="SERINE_THREONINE-PROTEIN KINASE NEKL-3"/>
    <property type="match status" value="1"/>
</dbReference>
<dbReference type="EMBL" id="UASJ01000001">
    <property type="protein sequence ID" value="SQB63282.1"/>
    <property type="molecule type" value="Genomic_DNA"/>
</dbReference>
<dbReference type="AlphaFoldDB" id="A0A2X2Y5V0"/>
<keyword evidence="2" id="KW-0723">Serine/threonine-protein kinase</keyword>
<evidence type="ECO:0000313" key="10">
    <source>
        <dbReference type="EMBL" id="SQB63282.1"/>
    </source>
</evidence>
<keyword evidence="5 10" id="KW-0418">Kinase</keyword>
<evidence type="ECO:0000256" key="5">
    <source>
        <dbReference type="ARBA" id="ARBA00022777"/>
    </source>
</evidence>
<evidence type="ECO:0000256" key="3">
    <source>
        <dbReference type="ARBA" id="ARBA00022679"/>
    </source>
</evidence>
<feature type="region of interest" description="Disordered" evidence="7">
    <location>
        <begin position="286"/>
        <end position="402"/>
    </location>
</feature>
<dbReference type="PANTHER" id="PTHR43289">
    <property type="entry name" value="MITOGEN-ACTIVATED PROTEIN KINASE KINASE KINASE 20-RELATED"/>
    <property type="match status" value="1"/>
</dbReference>
<dbReference type="EC" id="2.7.11.1" evidence="1"/>
<dbReference type="Gene3D" id="3.30.200.20">
    <property type="entry name" value="Phosphorylase Kinase, domain 1"/>
    <property type="match status" value="1"/>
</dbReference>
<evidence type="ECO:0000256" key="2">
    <source>
        <dbReference type="ARBA" id="ARBA00022527"/>
    </source>
</evidence>
<evidence type="ECO:0000256" key="8">
    <source>
        <dbReference type="SAM" id="Phobius"/>
    </source>
</evidence>
<feature type="transmembrane region" description="Helical" evidence="8">
    <location>
        <begin position="447"/>
        <end position="466"/>
    </location>
</feature>
<evidence type="ECO:0000256" key="7">
    <source>
        <dbReference type="SAM" id="MobiDB-lite"/>
    </source>
</evidence>
<dbReference type="OMA" id="LYYSGMT"/>
<dbReference type="GO" id="GO:0004674">
    <property type="term" value="F:protein serine/threonine kinase activity"/>
    <property type="evidence" value="ECO:0007669"/>
    <property type="project" value="UniProtKB-KW"/>
</dbReference>
<keyword evidence="4" id="KW-0547">Nucleotide-binding</keyword>
<reference evidence="10 11" key="1">
    <citation type="submission" date="2018-06" db="EMBL/GenBank/DDBJ databases">
        <authorList>
            <consortium name="Pathogen Informatics"/>
            <person name="Doyle S."/>
        </authorList>
    </citation>
    <scope>NUCLEOTIDE SEQUENCE [LARGE SCALE GENOMIC DNA]</scope>
    <source>
        <strain evidence="10 11">NCTC11820</strain>
    </source>
</reference>
<proteinExistence type="predicted"/>
<dbReference type="SUPFAM" id="SSF56112">
    <property type="entry name" value="Protein kinase-like (PK-like)"/>
    <property type="match status" value="1"/>
</dbReference>
<dbReference type="InterPro" id="IPR008271">
    <property type="entry name" value="Ser/Thr_kinase_AS"/>
</dbReference>
<keyword evidence="8" id="KW-0472">Membrane</keyword>
<dbReference type="Proteomes" id="UP000250245">
    <property type="component" value="Unassembled WGS sequence"/>
</dbReference>
<dbReference type="SMART" id="SM00220">
    <property type="entry name" value="S_TKc"/>
    <property type="match status" value="1"/>
</dbReference>
<keyword evidence="3 10" id="KW-0808">Transferase</keyword>
<dbReference type="GO" id="GO:0005524">
    <property type="term" value="F:ATP binding"/>
    <property type="evidence" value="ECO:0007669"/>
    <property type="project" value="UniProtKB-KW"/>
</dbReference>
<evidence type="ECO:0000256" key="1">
    <source>
        <dbReference type="ARBA" id="ARBA00012513"/>
    </source>
</evidence>
<dbReference type="PROSITE" id="PS00108">
    <property type="entry name" value="PROTEIN_KINASE_ST"/>
    <property type="match status" value="1"/>
</dbReference>
<evidence type="ECO:0000256" key="4">
    <source>
        <dbReference type="ARBA" id="ARBA00022741"/>
    </source>
</evidence>
<dbReference type="FunFam" id="1.10.510.10:FF:000021">
    <property type="entry name" value="Serine/threonine protein kinase"/>
    <property type="match status" value="1"/>
</dbReference>
<keyword evidence="6" id="KW-0067">ATP-binding</keyword>
<feature type="domain" description="Protein kinase" evidence="9">
    <location>
        <begin position="12"/>
        <end position="273"/>
    </location>
</feature>
<evidence type="ECO:0000313" key="11">
    <source>
        <dbReference type="Proteomes" id="UP000250245"/>
    </source>
</evidence>
<accession>A0A2X2Y5V0</accession>
<dbReference type="GeneID" id="55564803"/>
<organism evidence="10 11">
    <name type="scientific">Mobiluncus curtisii</name>
    <dbReference type="NCBI Taxonomy" id="2051"/>
    <lineage>
        <taxon>Bacteria</taxon>
        <taxon>Bacillati</taxon>
        <taxon>Actinomycetota</taxon>
        <taxon>Actinomycetes</taxon>
        <taxon>Actinomycetales</taxon>
        <taxon>Actinomycetaceae</taxon>
        <taxon>Mobiluncus</taxon>
    </lineage>
</organism>
<evidence type="ECO:0000256" key="6">
    <source>
        <dbReference type="ARBA" id="ARBA00022840"/>
    </source>
</evidence>
<dbReference type="InterPro" id="IPR011009">
    <property type="entry name" value="Kinase-like_dom_sf"/>
</dbReference>
<keyword evidence="8" id="KW-1133">Transmembrane helix</keyword>
<gene>
    <name evidence="10" type="primary">pknB_2</name>
    <name evidence="10" type="ORF">NCTC11820_00045</name>
</gene>
<dbReference type="RefSeq" id="WP_013188875.1">
    <property type="nucleotide sequence ID" value="NZ_CP068112.1"/>
</dbReference>
<dbReference type="Pfam" id="PF00069">
    <property type="entry name" value="Pkinase"/>
    <property type="match status" value="1"/>
</dbReference>
<dbReference type="PROSITE" id="PS50011">
    <property type="entry name" value="PROTEIN_KINASE_DOM"/>
    <property type="match status" value="1"/>
</dbReference>
<name>A0A2X2Y5V0_9ACTO</name>
<dbReference type="CDD" id="cd14014">
    <property type="entry name" value="STKc_PknB_like"/>
    <property type="match status" value="1"/>
</dbReference>
<sequence length="503" mass="53284">MIGANTVLNDRYRLVSILATGGMGVIWRGWDKRSQNVVAVKVLKEELIGQETFLARLRAEATNAARLHHPNLAAVFDWGETDGQGWIVMELVEGRPLSDILAGGQILSWEQLAPILIQISHGLQASHEGHVIHRDVKPSNILVSDKGVAKLTDFGISLAPRAEALTAAGMVMGTAQYLPPEQAMGETATASGDIYALGVIAYEALAGKRPFTGPTQVDIAMSHVKDPVPPLPDSVNSQVAALIYQMLEKDPRLRPQSAKQLAESIQALWHGTVPLSFTPRMSFSRNLADAPPTAQMPVAPVDNTPEDTSSDSQPTDRPAESVHPAESVASVSARKPVVSPAAITPAKSTMAPVDPKLTDQAPQSPRAVPNKPHATPAAAPRQAPSNSPAPETSAPPLRPAFHRVKPGQPAAIPVGSQVIPPERHEEMMRYLEAKPLPQPQTGSKQKLIVALVITAVVLIALIFGLATTLRTGASTGNLESGLTVTAVGAPASSPVEEENLESV</sequence>
<dbReference type="Gene3D" id="1.10.510.10">
    <property type="entry name" value="Transferase(Phosphotransferase) domain 1"/>
    <property type="match status" value="1"/>
</dbReference>